<sequence>MSVRSACVPMFAMLAFSISAQAAPSAYSNLVVFGDSLSDAGQFPDVGGPLGASLRFTNRVGPTYQPGNGEVIGPTSVMLLGSRLGFSAQTLGPSTSPTNAVLGLPDGNNWAVGGYRTDQIYDSITAENGSVVSVSGITLRQRDGYLVELAEQGARIDPDTLFYLSGGGNDFLQGLITSPATAAASADQLAASVSALQQAGGQYFMVWLLPDLGLTPDINGTAQQSGASLLSNVFNTELVARLSMIEANIIPLNVPLLLNEVLADPATYGLAADQDLTGTCFDDCDNPSTTYGLNGTTPDPTRLLYNDSVHPTSTGQRLIADYAYSLLAAPWELTLLPEMAYGSLTGHQRQLQAEWASDRYRWQAIGQWRGFISPGGFRQDLDSQSASTDGNNDGYSLDLGGSYRVNKSWRLGIAAGLYRQTLETGASDSEYDLRSYFATAFAQYQQGRWWADLSLSGGYLDYNDLQRTFSLGPAERSEKGDTRGQLWAAGGRLGFDLATPQGAWHLSPYISADYARIEVDGYLEQSQRSTALAVDDQTRRSRRLGAGVEGQAVLGAATQLFLDVAREKEFEDNAADLALSQRAVPTLRYTLAGYRPSDRLDRVSLGVRQQLSEDLSLRANYSYSKAREGDSQQAVGLSLAWQW</sequence>
<dbReference type="GO" id="GO:0016298">
    <property type="term" value="F:lipase activity"/>
    <property type="evidence" value="ECO:0007669"/>
    <property type="project" value="InterPro"/>
</dbReference>
<dbReference type="InterPro" id="IPR036514">
    <property type="entry name" value="SGNH_hydro_sf"/>
</dbReference>
<gene>
    <name evidence="6" type="ORF">IQ22_01738</name>
</gene>
<dbReference type="InterPro" id="IPR008265">
    <property type="entry name" value="Lipase_GDSL_AS"/>
</dbReference>
<evidence type="ECO:0000256" key="3">
    <source>
        <dbReference type="PIRSR" id="PIRSR037375-1"/>
    </source>
</evidence>
<dbReference type="CDD" id="cd01847">
    <property type="entry name" value="Triacylglycerol_lipase_like"/>
    <property type="match status" value="1"/>
</dbReference>
<keyword evidence="7" id="KW-1185">Reference proteome</keyword>
<dbReference type="Pfam" id="PF00657">
    <property type="entry name" value="Lipase_GDSL"/>
    <property type="match status" value="1"/>
</dbReference>
<feature type="active site" evidence="3">
    <location>
        <position position="310"/>
    </location>
</feature>
<feature type="active site" description="Nucleophile" evidence="3">
    <location>
        <position position="36"/>
    </location>
</feature>
<dbReference type="Gene3D" id="3.40.50.1110">
    <property type="entry name" value="SGNH hydrolase"/>
    <property type="match status" value="1"/>
</dbReference>
<evidence type="ECO:0000313" key="6">
    <source>
        <dbReference type="EMBL" id="TWI54835.1"/>
    </source>
</evidence>
<dbReference type="PROSITE" id="PS51208">
    <property type="entry name" value="AUTOTRANSPORTER"/>
    <property type="match status" value="1"/>
</dbReference>
<dbReference type="GO" id="GO:0019867">
    <property type="term" value="C:outer membrane"/>
    <property type="evidence" value="ECO:0007669"/>
    <property type="project" value="InterPro"/>
</dbReference>
<dbReference type="Pfam" id="PF03797">
    <property type="entry name" value="Autotransporter"/>
    <property type="match status" value="1"/>
</dbReference>
<dbReference type="InterPro" id="IPR001087">
    <property type="entry name" value="GDSL"/>
</dbReference>
<dbReference type="GO" id="GO:0006629">
    <property type="term" value="P:lipid metabolic process"/>
    <property type="evidence" value="ECO:0007669"/>
    <property type="project" value="InterPro"/>
</dbReference>
<name>A0A562QDI9_9PSED</name>
<evidence type="ECO:0000256" key="2">
    <source>
        <dbReference type="ARBA" id="ARBA00022729"/>
    </source>
</evidence>
<dbReference type="SUPFAM" id="SSF52266">
    <property type="entry name" value="SGNH hydrolase"/>
    <property type="match status" value="1"/>
</dbReference>
<dbReference type="PIRSF" id="PIRSF037375">
    <property type="entry name" value="Autotrns_EstA"/>
    <property type="match status" value="1"/>
</dbReference>
<evidence type="ECO:0000256" key="4">
    <source>
        <dbReference type="SAM" id="SignalP"/>
    </source>
</evidence>
<accession>A0A562QDI9</accession>
<dbReference type="SMART" id="SM00869">
    <property type="entry name" value="Autotransporter"/>
    <property type="match status" value="1"/>
</dbReference>
<dbReference type="AlphaFoldDB" id="A0A562QDI9"/>
<dbReference type="InterPro" id="IPR006315">
    <property type="entry name" value="OM_autotransptr_brl_dom"/>
</dbReference>
<feature type="signal peptide" evidence="4">
    <location>
        <begin position="1"/>
        <end position="22"/>
    </location>
</feature>
<proteinExistence type="inferred from homology"/>
<dbReference type="Gene3D" id="2.40.128.130">
    <property type="entry name" value="Autotransporter beta-domain"/>
    <property type="match status" value="1"/>
</dbReference>
<feature type="active site" evidence="3">
    <location>
        <position position="307"/>
    </location>
</feature>
<organism evidence="6 7">
    <name type="scientific">Pseudomonas duriflava</name>
    <dbReference type="NCBI Taxonomy" id="459528"/>
    <lineage>
        <taxon>Bacteria</taxon>
        <taxon>Pseudomonadati</taxon>
        <taxon>Pseudomonadota</taxon>
        <taxon>Gammaproteobacteria</taxon>
        <taxon>Pseudomonadales</taxon>
        <taxon>Pseudomonadaceae</taxon>
        <taxon>Pseudomonas</taxon>
    </lineage>
</organism>
<dbReference type="EMBL" id="VLKY01000005">
    <property type="protein sequence ID" value="TWI54835.1"/>
    <property type="molecule type" value="Genomic_DNA"/>
</dbReference>
<comment type="similarity">
    <text evidence="1">Belongs to the 'GDSL' lipolytic enzyme family.</text>
</comment>
<dbReference type="InterPro" id="IPR036709">
    <property type="entry name" value="Autotransporte_beta_dom_sf"/>
</dbReference>
<dbReference type="InterPro" id="IPR050592">
    <property type="entry name" value="GDSL_lipolytic_enzyme"/>
</dbReference>
<dbReference type="PROSITE" id="PS01098">
    <property type="entry name" value="LIPASE_GDSL_SER"/>
    <property type="match status" value="1"/>
</dbReference>
<dbReference type="NCBIfam" id="TIGR01414">
    <property type="entry name" value="autotrans_barl"/>
    <property type="match status" value="1"/>
</dbReference>
<dbReference type="SUPFAM" id="SSF103515">
    <property type="entry name" value="Autotransporter"/>
    <property type="match status" value="1"/>
</dbReference>
<dbReference type="PANTHER" id="PTHR45642:SF139">
    <property type="entry name" value="SGNH HYDROLASE-TYPE ESTERASE DOMAIN-CONTAINING PROTEIN"/>
    <property type="match status" value="1"/>
</dbReference>
<dbReference type="PANTHER" id="PTHR45642">
    <property type="entry name" value="GDSL ESTERASE/LIPASE EXL3"/>
    <property type="match status" value="1"/>
</dbReference>
<feature type="chain" id="PRO_5021853228" evidence="4">
    <location>
        <begin position="23"/>
        <end position="643"/>
    </location>
</feature>
<keyword evidence="2 4" id="KW-0732">Signal</keyword>
<dbReference type="InterPro" id="IPR005546">
    <property type="entry name" value="Autotransporte_beta"/>
</dbReference>
<protein>
    <submittedName>
        <fullName evidence="6">Outer membrane lipase/esterase</fullName>
    </submittedName>
</protein>
<comment type="caution">
    <text evidence="6">The sequence shown here is derived from an EMBL/GenBank/DDBJ whole genome shotgun (WGS) entry which is preliminary data.</text>
</comment>
<dbReference type="InterPro" id="IPR017186">
    <property type="entry name" value="Lipase_autotranspt_EstA"/>
</dbReference>
<feature type="domain" description="Autotransporter" evidence="5">
    <location>
        <begin position="363"/>
        <end position="643"/>
    </location>
</feature>
<dbReference type="RefSeq" id="WP_244309035.1">
    <property type="nucleotide sequence ID" value="NZ_VLKY01000005.1"/>
</dbReference>
<reference evidence="6 7" key="1">
    <citation type="journal article" date="2015" name="Stand. Genomic Sci.">
        <title>Genomic Encyclopedia of Bacterial and Archaeal Type Strains, Phase III: the genomes of soil and plant-associated and newly described type strains.</title>
        <authorList>
            <person name="Whitman W.B."/>
            <person name="Woyke T."/>
            <person name="Klenk H.P."/>
            <person name="Zhou Y."/>
            <person name="Lilburn T.G."/>
            <person name="Beck B.J."/>
            <person name="De Vos P."/>
            <person name="Vandamme P."/>
            <person name="Eisen J.A."/>
            <person name="Garrity G."/>
            <person name="Hugenholtz P."/>
            <person name="Kyrpides N.C."/>
        </authorList>
    </citation>
    <scope>NUCLEOTIDE SEQUENCE [LARGE SCALE GENOMIC DNA]</scope>
    <source>
        <strain evidence="6 7">CGMCC 1.6858</strain>
    </source>
</reference>
<evidence type="ECO:0000256" key="1">
    <source>
        <dbReference type="ARBA" id="ARBA00008668"/>
    </source>
</evidence>
<dbReference type="Proteomes" id="UP000316905">
    <property type="component" value="Unassembled WGS sequence"/>
</dbReference>
<evidence type="ECO:0000259" key="5">
    <source>
        <dbReference type="PROSITE" id="PS51208"/>
    </source>
</evidence>
<evidence type="ECO:0000313" key="7">
    <source>
        <dbReference type="Proteomes" id="UP000316905"/>
    </source>
</evidence>